<dbReference type="AlphaFoldDB" id="A0A1J4KIB4"/>
<evidence type="ECO:0000256" key="4">
    <source>
        <dbReference type="ARBA" id="ARBA00023242"/>
    </source>
</evidence>
<dbReference type="InterPro" id="IPR050358">
    <property type="entry name" value="RSE1/DDB1/CFT1"/>
</dbReference>
<evidence type="ECO:0000256" key="3">
    <source>
        <dbReference type="ARBA" id="ARBA00014577"/>
    </source>
</evidence>
<dbReference type="GO" id="GO:0003676">
    <property type="term" value="F:nucleic acid binding"/>
    <property type="evidence" value="ECO:0007669"/>
    <property type="project" value="InterPro"/>
</dbReference>
<name>A0A1J4KIB4_9EUKA</name>
<dbReference type="Pfam" id="PF03178">
    <property type="entry name" value="CPSF_A"/>
    <property type="match status" value="1"/>
</dbReference>
<accession>A0A1J4KIB4</accession>
<feature type="domain" description="RSE1/DDB1/CPSF1 C-terminal" evidence="5">
    <location>
        <begin position="830"/>
        <end position="1076"/>
    </location>
</feature>
<comment type="subcellular location">
    <subcellularLocation>
        <location evidence="1">Nucleus</location>
    </subcellularLocation>
</comment>
<organism evidence="7 8">
    <name type="scientific">Tritrichomonas foetus</name>
    <dbReference type="NCBI Taxonomy" id="1144522"/>
    <lineage>
        <taxon>Eukaryota</taxon>
        <taxon>Metamonada</taxon>
        <taxon>Parabasalia</taxon>
        <taxon>Tritrichomonadida</taxon>
        <taxon>Tritrichomonadidae</taxon>
        <taxon>Tritrichomonas</taxon>
    </lineage>
</organism>
<dbReference type="OrthoDB" id="433457at2759"/>
<dbReference type="GeneID" id="94835547"/>
<dbReference type="GO" id="GO:0005634">
    <property type="term" value="C:nucleus"/>
    <property type="evidence" value="ECO:0007669"/>
    <property type="project" value="UniProtKB-SubCell"/>
</dbReference>
<dbReference type="EMBL" id="MLAK01000597">
    <property type="protein sequence ID" value="OHT10955.1"/>
    <property type="molecule type" value="Genomic_DNA"/>
</dbReference>
<dbReference type="InterPro" id="IPR015943">
    <property type="entry name" value="WD40/YVTN_repeat-like_dom_sf"/>
</dbReference>
<sequence>MISDIGIDSFQFSWNLFIKFISITMNDFNSYLILFVEINNHLHSEKVYSSGLYNPFIPFSKELSHNFRNNLCFLLISKIEKVIKIVNIPILFRKRVNGHPTSFKMSFGITALNAPILISDAAIIHDFDGRQSAIIIARGSLLQFYSYNNFEGLKLRSEYKLFGEVARIVPIHHISDTQTNILLIFCDFRYSIIRYIPKENNLKTVQAGNLASSSGVPIDPPFKIAVSPASLLLQLHQQVVQYFQIVPNSLLGPPVNCSIPAKHIIDFDFLNTGDGTRFAVLTEDFSQSTKLQIYEIDTLSQTFSQRTNNTITLQTDSYAIKVIDSNSLVVFTTASAIKVTLNVASPRQRSSTIYTSHPLIKFARMDSTHFIAADMGNNLISISLQDGDLITVMRIGPINTPIALLPFDDKNLISLAQSGESSSINLMGDINHLIAETKPLMVNCGSVKKIVEVSNNEMIGICGDGFSHVIRQSLIMKELASIQVEGVDDLWIFNDEIIVSVYGQTYVLGFDGEKIIRKERYEIINNEPTICFRQISEDDFIQVTASTLSSNSTRLNLGLIIHASISDYNVGILLRNENNFTVKVFDYHFNETLSLDLDYSAEEVAINKDYLAVSSWAENIVYVYSLSNGKIVRTFSDFSSIADMKFTTDYFVVLETREHINFFSLCDESVNIRIHCDGLHYSIIPYDGNDVIISGENPILIQNLMLKGFKFPYFLKGSHSNNKFALADDSKLTICLGKGFSMTVHEDRSFENNIIDTIQIANPNKDESVRGPNFVVATRKGKSLSLYVAEHPLSNLTHVITKEEVEPYIGMASIYFNSMKFVAIIFGQHLILFELCDDNLQERSKLDLSKVPFQISAFGSKFIVAFTDEFQLYEPDVVSHSDIRLKKLTNMLTQGSTSCLSNDDEFVAVCDELQSLVLYAYDDSSNKFCENARNCIDFGLSMCRVSVDDYFCVDHCGNFFQMQIGETKNIESSDLDILSCYALGDCISSMIVFQTPKKDSEEETATKLLIGKQNSQYLEVVKFDPPEQFKLLYTEMEKEFQSLGRLSSRGHRTVLFDNYLPQCPTMYNFDLLKMYLELDENSQQIIATHSLMNVQTAKQICDSLLKLT</sequence>
<comment type="caution">
    <text evidence="7">The sequence shown here is derived from an EMBL/GenBank/DDBJ whole genome shotgun (WGS) entry which is preliminary data.</text>
</comment>
<evidence type="ECO:0000313" key="8">
    <source>
        <dbReference type="Proteomes" id="UP000179807"/>
    </source>
</evidence>
<comment type="similarity">
    <text evidence="2">Belongs to the DDB1 family.</text>
</comment>
<evidence type="ECO:0000313" key="7">
    <source>
        <dbReference type="EMBL" id="OHT10955.1"/>
    </source>
</evidence>
<dbReference type="SUPFAM" id="SSF50998">
    <property type="entry name" value="Quinoprotein alcohol dehydrogenase-like"/>
    <property type="match status" value="1"/>
</dbReference>
<dbReference type="RefSeq" id="XP_068364091.1">
    <property type="nucleotide sequence ID" value="XM_068500843.1"/>
</dbReference>
<dbReference type="VEuPathDB" id="TrichDB:TRFO_19527"/>
<proteinExistence type="inferred from homology"/>
<dbReference type="InterPro" id="IPR011047">
    <property type="entry name" value="Quinoprotein_ADH-like_sf"/>
</dbReference>
<evidence type="ECO:0000259" key="5">
    <source>
        <dbReference type="Pfam" id="PF03178"/>
    </source>
</evidence>
<evidence type="ECO:0000256" key="1">
    <source>
        <dbReference type="ARBA" id="ARBA00004123"/>
    </source>
</evidence>
<keyword evidence="4" id="KW-0539">Nucleus</keyword>
<dbReference type="Proteomes" id="UP000179807">
    <property type="component" value="Unassembled WGS sequence"/>
</dbReference>
<gene>
    <name evidence="7" type="ORF">TRFO_19527</name>
</gene>
<evidence type="ECO:0000259" key="6">
    <source>
        <dbReference type="Pfam" id="PF10433"/>
    </source>
</evidence>
<evidence type="ECO:0000256" key="2">
    <source>
        <dbReference type="ARBA" id="ARBA00007453"/>
    </source>
</evidence>
<dbReference type="InterPro" id="IPR018846">
    <property type="entry name" value="Beta-prop_RSE1/DDB1/CPSF1_1st"/>
</dbReference>
<dbReference type="Gene3D" id="2.130.10.10">
    <property type="entry name" value="YVTN repeat-like/Quinoprotein amine dehydrogenase"/>
    <property type="match status" value="3"/>
</dbReference>
<reference evidence="7" key="1">
    <citation type="submission" date="2016-10" db="EMBL/GenBank/DDBJ databases">
        <authorList>
            <person name="Benchimol M."/>
            <person name="Almeida L.G."/>
            <person name="Vasconcelos A.T."/>
            <person name="Perreira-Neves A."/>
            <person name="Rosa I.A."/>
            <person name="Tasca T."/>
            <person name="Bogo M.R."/>
            <person name="de Souza W."/>
        </authorList>
    </citation>
    <scope>NUCLEOTIDE SEQUENCE [LARGE SCALE GENOMIC DNA]</scope>
    <source>
        <strain evidence="7">K</strain>
    </source>
</reference>
<dbReference type="PANTHER" id="PTHR10644">
    <property type="entry name" value="DNA REPAIR/RNA PROCESSING CPSF FAMILY"/>
    <property type="match status" value="1"/>
</dbReference>
<keyword evidence="8" id="KW-1185">Reference proteome</keyword>
<feature type="domain" description="RSE1/DDB1/CPSF1 first beta-propeller" evidence="6">
    <location>
        <begin position="130"/>
        <end position="422"/>
    </location>
</feature>
<dbReference type="Pfam" id="PF10433">
    <property type="entry name" value="Beta-prop_RSE1_1st"/>
    <property type="match status" value="1"/>
</dbReference>
<protein>
    <recommendedName>
        <fullName evidence="3">DNA damage-binding protein 1</fullName>
    </recommendedName>
</protein>
<dbReference type="InterPro" id="IPR004871">
    <property type="entry name" value="RSE1/DDB1/CPSF1_C"/>
</dbReference>